<comment type="caution">
    <text evidence="2">The sequence shown here is derived from an EMBL/GenBank/DDBJ whole genome shotgun (WGS) entry which is preliminary data.</text>
</comment>
<dbReference type="Proteomes" id="UP000235145">
    <property type="component" value="Unassembled WGS sequence"/>
</dbReference>
<proteinExistence type="predicted"/>
<evidence type="ECO:0000313" key="3">
    <source>
        <dbReference type="Proteomes" id="UP000235145"/>
    </source>
</evidence>
<dbReference type="EMBL" id="NBSK02000005">
    <property type="protein sequence ID" value="KAJ0203805.1"/>
    <property type="molecule type" value="Genomic_DNA"/>
</dbReference>
<name>A0A9R1VFG7_LACSA</name>
<gene>
    <name evidence="2" type="ORF">LSAT_V11C500271050</name>
</gene>
<accession>A0A9R1VFG7</accession>
<evidence type="ECO:0000256" key="1">
    <source>
        <dbReference type="SAM" id="MobiDB-lite"/>
    </source>
</evidence>
<feature type="region of interest" description="Disordered" evidence="1">
    <location>
        <begin position="91"/>
        <end position="128"/>
    </location>
</feature>
<organism evidence="2 3">
    <name type="scientific">Lactuca sativa</name>
    <name type="common">Garden lettuce</name>
    <dbReference type="NCBI Taxonomy" id="4236"/>
    <lineage>
        <taxon>Eukaryota</taxon>
        <taxon>Viridiplantae</taxon>
        <taxon>Streptophyta</taxon>
        <taxon>Embryophyta</taxon>
        <taxon>Tracheophyta</taxon>
        <taxon>Spermatophyta</taxon>
        <taxon>Magnoliopsida</taxon>
        <taxon>eudicotyledons</taxon>
        <taxon>Gunneridae</taxon>
        <taxon>Pentapetalae</taxon>
        <taxon>asterids</taxon>
        <taxon>campanulids</taxon>
        <taxon>Asterales</taxon>
        <taxon>Asteraceae</taxon>
        <taxon>Cichorioideae</taxon>
        <taxon>Cichorieae</taxon>
        <taxon>Lactucinae</taxon>
        <taxon>Lactuca</taxon>
    </lineage>
</organism>
<reference evidence="2 3" key="1">
    <citation type="journal article" date="2017" name="Nat. Commun.">
        <title>Genome assembly with in vitro proximity ligation data and whole-genome triplication in lettuce.</title>
        <authorList>
            <person name="Reyes-Chin-Wo S."/>
            <person name="Wang Z."/>
            <person name="Yang X."/>
            <person name="Kozik A."/>
            <person name="Arikit S."/>
            <person name="Song C."/>
            <person name="Xia L."/>
            <person name="Froenicke L."/>
            <person name="Lavelle D.O."/>
            <person name="Truco M.J."/>
            <person name="Xia R."/>
            <person name="Zhu S."/>
            <person name="Xu C."/>
            <person name="Xu H."/>
            <person name="Xu X."/>
            <person name="Cox K."/>
            <person name="Korf I."/>
            <person name="Meyers B.C."/>
            <person name="Michelmore R.W."/>
        </authorList>
    </citation>
    <scope>NUCLEOTIDE SEQUENCE [LARGE SCALE GENOMIC DNA]</scope>
    <source>
        <strain evidence="3">cv. Salinas</strain>
        <tissue evidence="2">Seedlings</tissue>
    </source>
</reference>
<protein>
    <submittedName>
        <fullName evidence="2">Uncharacterized protein</fullName>
    </submittedName>
</protein>
<dbReference type="AlphaFoldDB" id="A0A9R1VFG7"/>
<sequence>MAEISTLYTSTFVMPDPWNFDIVGSILEALLEKVSLDNAIVRAYRKMPSSSVRPIPTKLQKIINEGEKPKRGEKRKAKTAHSEVIKVRMKTKKLVQKPRSPSPVLQEKSEERTESDIQGTSILRNEEDYTSLTSNPTHVETIQNVSSPPSSSIHTSDIFESII</sequence>
<keyword evidence="3" id="KW-1185">Reference proteome</keyword>
<dbReference type="Gramene" id="rna-gnl|WGS:NBSK|LSAT_5X113541_mrna">
    <property type="protein sequence ID" value="cds-PLY97587.1"/>
    <property type="gene ID" value="gene-LSAT_5X113541"/>
</dbReference>
<evidence type="ECO:0000313" key="2">
    <source>
        <dbReference type="EMBL" id="KAJ0203805.1"/>
    </source>
</evidence>
<feature type="region of interest" description="Disordered" evidence="1">
    <location>
        <begin position="143"/>
        <end position="163"/>
    </location>
</feature>